<keyword evidence="9" id="KW-1185">Reference proteome</keyword>
<accession>A0A8K0TKI6</accession>
<dbReference type="Pfam" id="PF09734">
    <property type="entry name" value="Tau95"/>
    <property type="match status" value="1"/>
</dbReference>
<feature type="compositionally biased region" description="Basic and acidic residues" evidence="5">
    <location>
        <begin position="36"/>
        <end position="45"/>
    </location>
</feature>
<feature type="compositionally biased region" description="Low complexity" evidence="5">
    <location>
        <begin position="47"/>
        <end position="59"/>
    </location>
</feature>
<evidence type="ECO:0000313" key="9">
    <source>
        <dbReference type="Proteomes" id="UP000813385"/>
    </source>
</evidence>
<dbReference type="InterPro" id="IPR041499">
    <property type="entry name" value="Tfc1/Sfc1_N"/>
</dbReference>
<evidence type="ECO:0000256" key="2">
    <source>
        <dbReference type="ARBA" id="ARBA00023125"/>
    </source>
</evidence>
<feature type="region of interest" description="Disordered" evidence="5">
    <location>
        <begin position="1"/>
        <end position="23"/>
    </location>
</feature>
<feature type="domain" description="Transcription factor IIIC subunit 5 HTH" evidence="6">
    <location>
        <begin position="264"/>
        <end position="411"/>
    </location>
</feature>
<keyword evidence="4" id="KW-0539">Nucleus</keyword>
<dbReference type="GO" id="GO:0001002">
    <property type="term" value="F:RNA polymerase III type 1 promoter sequence-specific DNA binding"/>
    <property type="evidence" value="ECO:0007669"/>
    <property type="project" value="TreeGrafter"/>
</dbReference>
<dbReference type="InterPro" id="IPR040454">
    <property type="entry name" value="TF_IIIC_Tfc1/Sfc1"/>
</dbReference>
<reference evidence="8" key="1">
    <citation type="journal article" date="2021" name="Nat. Commun.">
        <title>Genetic determinants of endophytism in the Arabidopsis root mycobiome.</title>
        <authorList>
            <person name="Mesny F."/>
            <person name="Miyauchi S."/>
            <person name="Thiergart T."/>
            <person name="Pickel B."/>
            <person name="Atanasova L."/>
            <person name="Karlsson M."/>
            <person name="Huettel B."/>
            <person name="Barry K.W."/>
            <person name="Haridas S."/>
            <person name="Chen C."/>
            <person name="Bauer D."/>
            <person name="Andreopoulos W."/>
            <person name="Pangilinan J."/>
            <person name="LaButti K."/>
            <person name="Riley R."/>
            <person name="Lipzen A."/>
            <person name="Clum A."/>
            <person name="Drula E."/>
            <person name="Henrissat B."/>
            <person name="Kohler A."/>
            <person name="Grigoriev I.V."/>
            <person name="Martin F.M."/>
            <person name="Hacquard S."/>
        </authorList>
    </citation>
    <scope>NUCLEOTIDE SEQUENCE</scope>
    <source>
        <strain evidence="8">MPI-CAGE-AT-0016</strain>
    </source>
</reference>
<feature type="compositionally biased region" description="Acidic residues" evidence="5">
    <location>
        <begin position="615"/>
        <end position="634"/>
    </location>
</feature>
<sequence>MSSFADGPGMTPESSPPDDEIVVPLDPLLLEQSRIVEARNNERRRSVQSIASSGSNNSQSDKDADQNTAPSYPVSKRVIGAVEVPMVVMNLDRAQMAFGNISSFKNIMDLERLSIPFYLNPDSPNRRPIMSHHASAHNIVLKVVVPKRTGRKRKRGSNGPFEGEIEMADAEAPQNQVCSQSRLDNPKVLRRKMQDNVDRYHVEAVGIAKGVHRFRGLADFHWSMEESPFVQNFQDKIMSGDISKIRDFQFRPGTDLSADTDIDILPPPTWSSYTLPFNYGYAQNPYVRPQINQMGGQVLVNTQMPNLVGYFLSADEQPVPMGPQFEYSGPDPDMATCIQLGRQLMEERPIWTRRSLLNALGSKIKNAHIVKRCAGYVGYQFRGGPFRDAVIKYGVDPRTDPKYRKYQTLIFNMRKLQPGYAGETWHSLRSIRTEQRQPMGDNFQSHIFDGKAFWTDSKIWQICDITDPLIVRIVEESPVRPECGHMSSGWFHGPTWAKLKAVMKTKMMAIQFGRKISDDEYSGIIQIRDTTPPPGAPATRLPVPDLKLTEEEMRTIYGKNWKMPKNRRKAFEYRVPGRKGKELEMEARPEMYVPAGFSFQPDGFSFQQDLMEGGESGEDDEGGEDLDGMDEALDDGLRGHRGGQPTSLMAAAGFGEGNDSQLGLAVPADEYDEDEDGYDEEGEYDEEEYDEDEAGQEDGGDDGQDNAVGSGSRFMGQGPTPNLDWNLPTGHGWTGQGRS</sequence>
<dbReference type="Gene3D" id="3.30.200.160">
    <property type="entry name" value="TFIIIC, subcomplex tauA, subunit Sfc1, barrel domain"/>
    <property type="match status" value="1"/>
</dbReference>
<evidence type="ECO:0000256" key="1">
    <source>
        <dbReference type="ARBA" id="ARBA00004123"/>
    </source>
</evidence>
<comment type="caution">
    <text evidence="8">The sequence shown here is derived from an EMBL/GenBank/DDBJ whole genome shotgun (WGS) entry which is preliminary data.</text>
</comment>
<evidence type="ECO:0000256" key="4">
    <source>
        <dbReference type="ARBA" id="ARBA00023242"/>
    </source>
</evidence>
<gene>
    <name evidence="8" type="ORF">B0T11DRAFT_337979</name>
</gene>
<evidence type="ECO:0000313" key="8">
    <source>
        <dbReference type="EMBL" id="KAH7368914.1"/>
    </source>
</evidence>
<feature type="compositionally biased region" description="Acidic residues" evidence="5">
    <location>
        <begin position="669"/>
        <end position="704"/>
    </location>
</feature>
<dbReference type="EMBL" id="JAGPXD010000002">
    <property type="protein sequence ID" value="KAH7368914.1"/>
    <property type="molecule type" value="Genomic_DNA"/>
</dbReference>
<dbReference type="GO" id="GO:0005634">
    <property type="term" value="C:nucleus"/>
    <property type="evidence" value="ECO:0007669"/>
    <property type="project" value="UniProtKB-SubCell"/>
</dbReference>
<proteinExistence type="predicted"/>
<keyword evidence="2" id="KW-0238">DNA-binding</keyword>
<dbReference type="GO" id="GO:0006384">
    <property type="term" value="P:transcription initiation at RNA polymerase III promoter"/>
    <property type="evidence" value="ECO:0007669"/>
    <property type="project" value="InterPro"/>
</dbReference>
<comment type="subcellular location">
    <subcellularLocation>
        <location evidence="1">Nucleus</location>
    </subcellularLocation>
</comment>
<evidence type="ECO:0000259" key="6">
    <source>
        <dbReference type="Pfam" id="PF09734"/>
    </source>
</evidence>
<evidence type="ECO:0000256" key="5">
    <source>
        <dbReference type="SAM" id="MobiDB-lite"/>
    </source>
</evidence>
<feature type="domain" description="Transcription factor IIIC subunit Tfc1/Sfc1 triple barrel" evidence="7">
    <location>
        <begin position="81"/>
        <end position="223"/>
    </location>
</feature>
<name>A0A8K0TKI6_9PEZI</name>
<dbReference type="InterPro" id="IPR042536">
    <property type="entry name" value="TFIIIC_tauA_Sfc1"/>
</dbReference>
<evidence type="ECO:0000256" key="3">
    <source>
        <dbReference type="ARBA" id="ARBA00023163"/>
    </source>
</evidence>
<dbReference type="InterPro" id="IPR019136">
    <property type="entry name" value="TF_IIIC_su-5_HTH"/>
</dbReference>
<evidence type="ECO:0000259" key="7">
    <source>
        <dbReference type="Pfam" id="PF17682"/>
    </source>
</evidence>
<dbReference type="Pfam" id="PF17682">
    <property type="entry name" value="Tau95_N"/>
    <property type="match status" value="1"/>
</dbReference>
<feature type="region of interest" description="Disordered" evidence="5">
    <location>
        <begin position="603"/>
        <end position="739"/>
    </location>
</feature>
<dbReference type="GO" id="GO:0001003">
    <property type="term" value="F:RNA polymerase III type 2 promoter sequence-specific DNA binding"/>
    <property type="evidence" value="ECO:0007669"/>
    <property type="project" value="TreeGrafter"/>
</dbReference>
<feature type="region of interest" description="Disordered" evidence="5">
    <location>
        <begin position="36"/>
        <end position="72"/>
    </location>
</feature>
<dbReference type="PANTHER" id="PTHR13230">
    <property type="entry name" value="GENERAL TRANSCRIPTION FACTOR IIIC, POLYPEPTIDE 5"/>
    <property type="match status" value="1"/>
</dbReference>
<dbReference type="OrthoDB" id="5598268at2759"/>
<protein>
    <submittedName>
        <fullName evidence="8">RNA polymerase III transcription factor IIIC subunit-domain-containing protein</fullName>
    </submittedName>
</protein>
<dbReference type="AlphaFoldDB" id="A0A8K0TKI6"/>
<dbReference type="Proteomes" id="UP000813385">
    <property type="component" value="Unassembled WGS sequence"/>
</dbReference>
<dbReference type="GO" id="GO:0000127">
    <property type="term" value="C:transcription factor TFIIIC complex"/>
    <property type="evidence" value="ECO:0007669"/>
    <property type="project" value="InterPro"/>
</dbReference>
<organism evidence="8 9">
    <name type="scientific">Plectosphaerella cucumerina</name>
    <dbReference type="NCBI Taxonomy" id="40658"/>
    <lineage>
        <taxon>Eukaryota</taxon>
        <taxon>Fungi</taxon>
        <taxon>Dikarya</taxon>
        <taxon>Ascomycota</taxon>
        <taxon>Pezizomycotina</taxon>
        <taxon>Sordariomycetes</taxon>
        <taxon>Hypocreomycetidae</taxon>
        <taxon>Glomerellales</taxon>
        <taxon>Plectosphaerellaceae</taxon>
        <taxon>Plectosphaerella</taxon>
    </lineage>
</organism>
<dbReference type="PANTHER" id="PTHR13230:SF5">
    <property type="entry name" value="GENERAL TRANSCRIPTION FACTOR 3C POLYPEPTIDE 5"/>
    <property type="match status" value="1"/>
</dbReference>
<keyword evidence="3" id="KW-0804">Transcription</keyword>